<name>A0A855U5E0_ENTFL</name>
<protein>
    <submittedName>
        <fullName evidence="1">Uncharacterized protein</fullName>
    </submittedName>
</protein>
<proteinExistence type="predicted"/>
<comment type="caution">
    <text evidence="1">The sequence shown here is derived from an EMBL/GenBank/DDBJ whole genome shotgun (WGS) entry which is preliminary data.</text>
</comment>
<sequence length="73" mass="8606">MLSVFSELKNEYDKKFIYIIEGKIKIVNDKKNSKKTPVLFRPEFLKKTFSCLVSLTFCYFLTETNVKKPTFKG</sequence>
<dbReference type="AlphaFoldDB" id="A0A855U5E0"/>
<gene>
    <name evidence="1" type="ORF">DAI13_02115</name>
</gene>
<evidence type="ECO:0000313" key="2">
    <source>
        <dbReference type="Proteomes" id="UP000244140"/>
    </source>
</evidence>
<organism evidence="1 2">
    <name type="scientific">Enterococcus faecalis</name>
    <name type="common">Streptococcus faecalis</name>
    <dbReference type="NCBI Taxonomy" id="1351"/>
    <lineage>
        <taxon>Bacteria</taxon>
        <taxon>Bacillati</taxon>
        <taxon>Bacillota</taxon>
        <taxon>Bacilli</taxon>
        <taxon>Lactobacillales</taxon>
        <taxon>Enterococcaceae</taxon>
        <taxon>Enterococcus</taxon>
    </lineage>
</organism>
<reference evidence="1 2" key="1">
    <citation type="submission" date="2018-04" db="EMBL/GenBank/DDBJ databases">
        <authorList>
            <person name="Van Tyne D."/>
        </authorList>
    </citation>
    <scope>NUCLEOTIDE SEQUENCE [LARGE SCALE GENOMIC DNA]</scope>
    <source>
        <strain evidence="1 2">B2535</strain>
    </source>
</reference>
<dbReference type="EMBL" id="PZZH01000001">
    <property type="protein sequence ID" value="PTN76607.1"/>
    <property type="molecule type" value="Genomic_DNA"/>
</dbReference>
<dbReference type="Proteomes" id="UP000244140">
    <property type="component" value="Unassembled WGS sequence"/>
</dbReference>
<accession>A0A855U5E0</accession>
<evidence type="ECO:0000313" key="1">
    <source>
        <dbReference type="EMBL" id="PTN76607.1"/>
    </source>
</evidence>